<dbReference type="RefSeq" id="XP_027074991.2">
    <property type="nucleotide sequence ID" value="XM_027219190.2"/>
</dbReference>
<accession>A0A6P6TB87</accession>
<dbReference type="Pfam" id="PF11817">
    <property type="entry name" value="Foie-gras_1"/>
    <property type="match status" value="1"/>
</dbReference>
<dbReference type="OrthoDB" id="6278596at2759"/>
<protein>
    <submittedName>
        <fullName evidence="3">Uncharacterized protein isoform X1</fullName>
    </submittedName>
</protein>
<gene>
    <name evidence="3" type="primary">LOC113699096</name>
</gene>
<evidence type="ECO:0000313" key="2">
    <source>
        <dbReference type="Proteomes" id="UP001652660"/>
    </source>
</evidence>
<dbReference type="InterPro" id="IPR021773">
    <property type="entry name" value="TPC11"/>
</dbReference>
<dbReference type="AlphaFoldDB" id="A0A6P6TB87"/>
<proteinExistence type="predicted"/>
<name>A0A6P6TB87_COFAR</name>
<organism evidence="2 3">
    <name type="scientific">Coffea arabica</name>
    <name type="common">Arabian coffee</name>
    <dbReference type="NCBI Taxonomy" id="13443"/>
    <lineage>
        <taxon>Eukaryota</taxon>
        <taxon>Viridiplantae</taxon>
        <taxon>Streptophyta</taxon>
        <taxon>Embryophyta</taxon>
        <taxon>Tracheophyta</taxon>
        <taxon>Spermatophyta</taxon>
        <taxon>Magnoliopsida</taxon>
        <taxon>eudicotyledons</taxon>
        <taxon>Gunneridae</taxon>
        <taxon>Pentapetalae</taxon>
        <taxon>asterids</taxon>
        <taxon>lamiids</taxon>
        <taxon>Gentianales</taxon>
        <taxon>Rubiaceae</taxon>
        <taxon>Ixoroideae</taxon>
        <taxon>Gardenieae complex</taxon>
        <taxon>Bertiereae - Coffeeae clade</taxon>
        <taxon>Coffeeae</taxon>
        <taxon>Coffea</taxon>
    </lineage>
</organism>
<dbReference type="Proteomes" id="UP001652660">
    <property type="component" value="Chromosome 7c"/>
</dbReference>
<sequence length="1180" mass="131966">MEEYPGELRTPPVALAALVGCPELHSRITSHLHAEQPPINALALPDFSKITLFARTPKENAGPGRPVDGILKRDWLSKHRTKIPAVVAALFSSDHISGDPAQWLQVCTDLENLKGVTKGRNIKLIVVVVTQSSSRDEISEDRMIALRKRAEVDSKYIIAFVPDDPGELKQSLTRLRSTLGELANTYYRDEGRRVKTRIDRKSSISIELHIRYCFKVGVYAEFRRDWAEALRLYDEAYHSVREMVGASTRLSPILRLVEIKTVAEQLNFKISTLLMHSGKLAEAIIWFRRHTDTYRRLVGAPDANFLHWEWLSRQYLVFAELLESSSAAVQNISSPTSGTADKLTEWEFYPAYYYQSAAQYLKQKSSCLELALSMSEIADEKNGSNESVIDSVYVGQFARVLEHGGEAFTMQPSLTDEEFIRYSLAEGKRFQDSFEIIALLKRCFEAYNKNKTLRMASYCGVQMAREYFSINEFADAKQILDNVANLYRQEGWVALLWEGLGYLRECSRKTGSVKDFVEQSLEMAALPVSNTEDAQFFKDCGPAGPPSLLQREMIHKEVFGVIRGESEIALNEENNHLKVTDCHPLYLEIDLVSPLRVALLASVAFHEQIIKPGRSTMLTVSLLTRLPLKFEIDQLEIQFNQTECNFIIINGQRPQLAAISNVQPGRRVEMAPALEIATNKWLRLTYDIKSEQSGKLECMYVIARIGPHFTICCRAESPASMNDLPLWKFENRLETVPIKDPALASSGQKAIQVEEPDPQVDLKLSSSGPALVGENFVVPVTVTSKGHSVHSGELKINLVDTKGGGLLSPRDVEPFSTDNLHVELVGVSGQECEDQSDAGSDNIRKIQPSFGLISVPVLSEGKSWSCKLEIRWNRPKPVMLYVSLGYNPCSSETSSQKVHVHKNLEIEGKTALIINHRYMLPFRQDPLLPSMIKATGDFDLTPILPLKEKSILLVSAKNCSEVPLRLLSMSIESETDGSCTVGQKTEDPMEPAPIVPGEEFKKIFSVIPEVNPAKLKIGTVCLRWRRDSGDKEQSGSCTTEVLTKQRLPDVYVEQPPIIVSLECPAHAILGDPFTFPIRIHNRTQLLQEIKYSLTDSQSFVLSGSHSDTIFVLPKSEHILSFKLVPLASGSQQLPRVSVTSVRYSAGFQPSIASSFVFVFPSKPQFRLSDTTDTRLGSVAV</sequence>
<dbReference type="PANTHER" id="PTHR14374:SF0">
    <property type="entry name" value="TRAFFICKING PROTEIN PARTICLE COMPLEX SUBUNIT 11"/>
    <property type="match status" value="1"/>
</dbReference>
<dbReference type="PANTHER" id="PTHR14374">
    <property type="entry name" value="FOIE GRAS"/>
    <property type="match status" value="1"/>
</dbReference>
<evidence type="ECO:0000313" key="3">
    <source>
        <dbReference type="RefSeq" id="XP_027074991.2"/>
    </source>
</evidence>
<reference evidence="3" key="2">
    <citation type="submission" date="2025-08" db="UniProtKB">
        <authorList>
            <consortium name="RefSeq"/>
        </authorList>
    </citation>
    <scope>IDENTIFICATION</scope>
    <source>
        <tissue evidence="3">Leaves</tissue>
    </source>
</reference>
<dbReference type="GeneID" id="113699096"/>
<evidence type="ECO:0000259" key="1">
    <source>
        <dbReference type="Pfam" id="PF11817"/>
    </source>
</evidence>
<reference evidence="2" key="1">
    <citation type="journal article" date="2025" name="Foods">
        <title>Unveiling the Microbial Signatures of Arabica Coffee Cherries: Insights into Ripeness Specific Diversity, Functional Traits, and Implications for Quality and Safety.</title>
        <authorList>
            <consortium name="RefSeq"/>
            <person name="Tenea G.N."/>
            <person name="Cifuentes V."/>
            <person name="Reyes P."/>
            <person name="Cevallos-Vallejos M."/>
        </authorList>
    </citation>
    <scope>NUCLEOTIDE SEQUENCE [LARGE SCALE GENOMIC DNA]</scope>
</reference>
<keyword evidence="2" id="KW-1185">Reference proteome</keyword>
<feature type="domain" description="Trafficking protein particle complex subunit 11" evidence="1">
    <location>
        <begin position="255"/>
        <end position="525"/>
    </location>
</feature>